<accession>A0A4Q0AI68</accession>
<evidence type="ECO:0000256" key="2">
    <source>
        <dbReference type="SAM" id="MobiDB-lite"/>
    </source>
</evidence>
<feature type="compositionally biased region" description="Low complexity" evidence="2">
    <location>
        <begin position="95"/>
        <end position="111"/>
    </location>
</feature>
<comment type="caution">
    <text evidence="4">The sequence shown here is derived from an EMBL/GenBank/DDBJ whole genome shotgun (WGS) entry which is preliminary data.</text>
</comment>
<dbReference type="GO" id="GO:0070007">
    <property type="term" value="F:glutamic-type endopeptidase activity"/>
    <property type="evidence" value="ECO:0007669"/>
    <property type="project" value="InterPro"/>
</dbReference>
<evidence type="ECO:0000256" key="3">
    <source>
        <dbReference type="SAM" id="Phobius"/>
    </source>
</evidence>
<dbReference type="Proteomes" id="UP000289257">
    <property type="component" value="Unassembled WGS sequence"/>
</dbReference>
<feature type="active site" description="Proton acceptor" evidence="1">
    <location>
        <position position="249"/>
    </location>
</feature>
<dbReference type="PANTHER" id="PTHR37536">
    <property type="entry name" value="PUTATIVE (AFU_ORTHOLOGUE AFUA_3G02970)-RELATED"/>
    <property type="match status" value="1"/>
</dbReference>
<keyword evidence="5" id="KW-1185">Reference proteome</keyword>
<dbReference type="InterPro" id="IPR013320">
    <property type="entry name" value="ConA-like_dom_sf"/>
</dbReference>
<organism evidence="4 5">
    <name type="scientific">Candidatus Microsaccharimonas sossegonensis</name>
    <dbReference type="NCBI Taxonomy" id="2506948"/>
    <lineage>
        <taxon>Bacteria</taxon>
        <taxon>Candidatus Saccharimonadota</taxon>
        <taxon>Candidatus Saccharimonadia</taxon>
        <taxon>Candidatus Saccharimonadales</taxon>
        <taxon>Candidatus Saccharimonadaceae</taxon>
        <taxon>Candidatus Microsaccharimonas</taxon>
    </lineage>
</organism>
<proteinExistence type="predicted"/>
<dbReference type="CDD" id="cd13426">
    <property type="entry name" value="Peptidase_G1"/>
    <property type="match status" value="1"/>
</dbReference>
<dbReference type="EMBL" id="SCKX01000001">
    <property type="protein sequence ID" value="RWZ78736.1"/>
    <property type="molecule type" value="Genomic_DNA"/>
</dbReference>
<protein>
    <submittedName>
        <fullName evidence="4">Uncharacterized protein</fullName>
    </submittedName>
</protein>
<evidence type="ECO:0000313" key="4">
    <source>
        <dbReference type="EMBL" id="RWZ78736.1"/>
    </source>
</evidence>
<feature type="transmembrane region" description="Helical" evidence="3">
    <location>
        <begin position="21"/>
        <end position="40"/>
    </location>
</feature>
<dbReference type="InterPro" id="IPR000250">
    <property type="entry name" value="Peptidase_G1"/>
</dbReference>
<dbReference type="Pfam" id="PF01828">
    <property type="entry name" value="Peptidase_A4"/>
    <property type="match status" value="1"/>
</dbReference>
<feature type="region of interest" description="Disordered" evidence="2">
    <location>
        <begin position="58"/>
        <end position="111"/>
    </location>
</feature>
<dbReference type="SUPFAM" id="SSF49899">
    <property type="entry name" value="Concanavalin A-like lectins/glucanases"/>
    <property type="match status" value="1"/>
</dbReference>
<keyword evidence="3" id="KW-0812">Transmembrane</keyword>
<dbReference type="AlphaFoldDB" id="A0A4Q0AI68"/>
<dbReference type="Gene3D" id="2.60.120.700">
    <property type="entry name" value="Peptidase G1"/>
    <property type="match status" value="1"/>
</dbReference>
<evidence type="ECO:0000256" key="1">
    <source>
        <dbReference type="PIRSR" id="PIRSR600250-50"/>
    </source>
</evidence>
<keyword evidence="3" id="KW-1133">Transmembrane helix</keyword>
<name>A0A4Q0AI68_9BACT</name>
<dbReference type="GO" id="GO:0006508">
    <property type="term" value="P:proteolysis"/>
    <property type="evidence" value="ECO:0007669"/>
    <property type="project" value="InterPro"/>
</dbReference>
<feature type="compositionally biased region" description="Low complexity" evidence="2">
    <location>
        <begin position="68"/>
        <end position="77"/>
    </location>
</feature>
<evidence type="ECO:0000313" key="5">
    <source>
        <dbReference type="Proteomes" id="UP000289257"/>
    </source>
</evidence>
<keyword evidence="3" id="KW-0472">Membrane</keyword>
<reference evidence="4" key="1">
    <citation type="submission" date="2019-01" db="EMBL/GenBank/DDBJ databases">
        <title>Genomic signatures and co-occurrence patterns of the ultra-small Saccharimodia (Patescibacteria phylum) suggest a symbiotic lifestyle.</title>
        <authorList>
            <person name="Lemos L."/>
            <person name="Medeiros J."/>
            <person name="Andreote F."/>
            <person name="Fernandes G."/>
            <person name="Varani A."/>
            <person name="Oliveira G."/>
            <person name="Pylro V."/>
        </authorList>
    </citation>
    <scope>NUCLEOTIDE SEQUENCE [LARGE SCALE GENOMIC DNA]</scope>
    <source>
        <strain evidence="4">AMD02</strain>
    </source>
</reference>
<sequence>MPKNTKQKNLSNFGYMSRIGMIAISILIIIVAASFSVYVLSNYQSKVVTITDIPTVQKSDSDKLSGSTTTVTQVTKPPVEKPAPVVTPAPASKVPSLAPTSPPSSNTTTTTYQSTNWAGYLSTGGTFTAVSGTWIASSPTPTSTTKESGDGTWVGIGGITTKDLIQIGTENTFSAAGVMSTSAFYELLPAGAVGIVSVPISPGDTVSASISQQAANQWMLSITNVTTGKTFSRSVSYSSSLSSAEWIQEDPSNPDGSLVLLDNFGTVQFTNAVTTMNGTTMSAAASSASQIHLIGQGEAAGHGGTPSAINGSSFSVRYY</sequence>
<dbReference type="InterPro" id="IPR038656">
    <property type="entry name" value="Peptidase_G1_sf"/>
</dbReference>
<gene>
    <name evidence="4" type="ORF">EOT05_03235</name>
</gene>
<dbReference type="PANTHER" id="PTHR37536:SF1">
    <property type="entry name" value="ASPERGILLOPEPSIN, PUTAITVE (AFU_ORTHOLOGUE AFUA_7G01200)"/>
    <property type="match status" value="1"/>
</dbReference>